<evidence type="ECO:0000313" key="2">
    <source>
        <dbReference type="EMBL" id="JAT38646.1"/>
    </source>
</evidence>
<reference evidence="2" key="1">
    <citation type="submission" date="2015-11" db="EMBL/GenBank/DDBJ databases">
        <title>De novo transcriptome assembly of four potential Pierce s Disease insect vectors from Arizona vineyards.</title>
        <authorList>
            <person name="Tassone E.E."/>
        </authorList>
    </citation>
    <scope>NUCLEOTIDE SEQUENCE</scope>
</reference>
<feature type="compositionally biased region" description="Low complexity" evidence="1">
    <location>
        <begin position="26"/>
        <end position="35"/>
    </location>
</feature>
<accession>A0A1B6MRW0</accession>
<organism evidence="2">
    <name type="scientific">Graphocephala atropunctata</name>
    <dbReference type="NCBI Taxonomy" id="36148"/>
    <lineage>
        <taxon>Eukaryota</taxon>
        <taxon>Metazoa</taxon>
        <taxon>Ecdysozoa</taxon>
        <taxon>Arthropoda</taxon>
        <taxon>Hexapoda</taxon>
        <taxon>Insecta</taxon>
        <taxon>Pterygota</taxon>
        <taxon>Neoptera</taxon>
        <taxon>Paraneoptera</taxon>
        <taxon>Hemiptera</taxon>
        <taxon>Auchenorrhyncha</taxon>
        <taxon>Membracoidea</taxon>
        <taxon>Cicadellidae</taxon>
        <taxon>Cicadellinae</taxon>
        <taxon>Cicadellini</taxon>
        <taxon>Graphocephala</taxon>
    </lineage>
</organism>
<feature type="compositionally biased region" description="Polar residues" evidence="1">
    <location>
        <begin position="67"/>
        <end position="76"/>
    </location>
</feature>
<feature type="region of interest" description="Disordered" evidence="1">
    <location>
        <begin position="67"/>
        <end position="88"/>
    </location>
</feature>
<name>A0A1B6MRW0_9HEMI</name>
<feature type="compositionally biased region" description="Basic and acidic residues" evidence="1">
    <location>
        <begin position="77"/>
        <end position="88"/>
    </location>
</feature>
<feature type="non-terminal residue" evidence="2">
    <location>
        <position position="1"/>
    </location>
</feature>
<proteinExistence type="predicted"/>
<dbReference type="AlphaFoldDB" id="A0A1B6MRW0"/>
<feature type="non-terminal residue" evidence="2">
    <location>
        <position position="101"/>
    </location>
</feature>
<feature type="region of interest" description="Disordered" evidence="1">
    <location>
        <begin position="1"/>
        <end position="51"/>
    </location>
</feature>
<dbReference type="EMBL" id="GEBQ01001331">
    <property type="protein sequence ID" value="JAT38646.1"/>
    <property type="molecule type" value="Transcribed_RNA"/>
</dbReference>
<feature type="compositionally biased region" description="Polar residues" evidence="1">
    <location>
        <begin position="36"/>
        <end position="47"/>
    </location>
</feature>
<gene>
    <name evidence="2" type="ORF">g.53008</name>
</gene>
<protein>
    <submittedName>
        <fullName evidence="2">Uncharacterized protein</fullName>
    </submittedName>
</protein>
<evidence type="ECO:0000256" key="1">
    <source>
        <dbReference type="SAM" id="MobiDB-lite"/>
    </source>
</evidence>
<sequence>PVAPPPPRNLAPASPSPNRNVGPVASSPSRLSSSSTIGQNSKQTSKSMYDAELIRQQAENARYTFSSSVANSINDNEQTREETRDGLKLKGSYSYADGYFR</sequence>